<organism evidence="3 4">
    <name type="scientific">Christiangramia gaetbulicola</name>
    <dbReference type="NCBI Taxonomy" id="703340"/>
    <lineage>
        <taxon>Bacteria</taxon>
        <taxon>Pseudomonadati</taxon>
        <taxon>Bacteroidota</taxon>
        <taxon>Flavobacteriia</taxon>
        <taxon>Flavobacteriales</taxon>
        <taxon>Flavobacteriaceae</taxon>
        <taxon>Christiangramia</taxon>
    </lineage>
</organism>
<dbReference type="InterPro" id="IPR036761">
    <property type="entry name" value="TTHA0802/YceI-like_sf"/>
</dbReference>
<keyword evidence="1" id="KW-0732">Signal</keyword>
<proteinExistence type="predicted"/>
<dbReference type="SUPFAM" id="SSF101874">
    <property type="entry name" value="YceI-like"/>
    <property type="match status" value="1"/>
</dbReference>
<evidence type="ECO:0000256" key="1">
    <source>
        <dbReference type="SAM" id="SignalP"/>
    </source>
</evidence>
<feature type="chain" id="PRO_5015480698" evidence="1">
    <location>
        <begin position="22"/>
        <end position="185"/>
    </location>
</feature>
<gene>
    <name evidence="3" type="ORF">C8P64_0562</name>
</gene>
<dbReference type="RefSeq" id="WP_108170529.1">
    <property type="nucleotide sequence ID" value="NZ_QBKQ01000001.1"/>
</dbReference>
<feature type="signal peptide" evidence="1">
    <location>
        <begin position="1"/>
        <end position="21"/>
    </location>
</feature>
<protein>
    <submittedName>
        <fullName evidence="3">YceI-like domain-containing protein</fullName>
    </submittedName>
</protein>
<evidence type="ECO:0000313" key="3">
    <source>
        <dbReference type="EMBL" id="PTX44581.1"/>
    </source>
</evidence>
<dbReference type="PANTHER" id="PTHR34406">
    <property type="entry name" value="PROTEIN YCEI"/>
    <property type="match status" value="1"/>
</dbReference>
<evidence type="ECO:0000259" key="2">
    <source>
        <dbReference type="Pfam" id="PF04264"/>
    </source>
</evidence>
<accession>A0A2T6AL84</accession>
<dbReference type="EMBL" id="QBKQ01000001">
    <property type="protein sequence ID" value="PTX44581.1"/>
    <property type="molecule type" value="Genomic_DNA"/>
</dbReference>
<reference evidence="3 4" key="1">
    <citation type="submission" date="2018-04" db="EMBL/GenBank/DDBJ databases">
        <title>Genomic Encyclopedia of Archaeal and Bacterial Type Strains, Phase II (KMG-II): from individual species to whole genera.</title>
        <authorList>
            <person name="Goeker M."/>
        </authorList>
    </citation>
    <scope>NUCLEOTIDE SEQUENCE [LARGE SCALE GENOMIC DNA]</scope>
    <source>
        <strain evidence="3 4">DSM 23082</strain>
    </source>
</reference>
<dbReference type="Proteomes" id="UP000244174">
    <property type="component" value="Unassembled WGS sequence"/>
</dbReference>
<evidence type="ECO:0000313" key="4">
    <source>
        <dbReference type="Proteomes" id="UP000244174"/>
    </source>
</evidence>
<dbReference type="PANTHER" id="PTHR34406:SF1">
    <property type="entry name" value="PROTEIN YCEI"/>
    <property type="match status" value="1"/>
</dbReference>
<dbReference type="Pfam" id="PF04264">
    <property type="entry name" value="YceI"/>
    <property type="match status" value="1"/>
</dbReference>
<dbReference type="OrthoDB" id="116832at2"/>
<sequence>MRLTLFLILTILCSNFNSINAQFYQTTSAKISFFSSAPVEDIEAVSTEGISVINSKNAAISFKVKMRSFEFEKSLMQEHFNENYVESEKFPEASFKGESSSSIDLESTVPQNIVFKGDFTVHGVSRKRELPATITMQNNGKTLTLESRFEVACKDHDIKIPKILWENIAEVIEVTVNANYQIITQ</sequence>
<name>A0A2T6AL84_9FLAO</name>
<comment type="caution">
    <text evidence="3">The sequence shown here is derived from an EMBL/GenBank/DDBJ whole genome shotgun (WGS) entry which is preliminary data.</text>
</comment>
<dbReference type="AlphaFoldDB" id="A0A2T6AL84"/>
<feature type="domain" description="Lipid/polyisoprenoid-binding YceI-like" evidence="2">
    <location>
        <begin position="54"/>
        <end position="178"/>
    </location>
</feature>
<dbReference type="InterPro" id="IPR007372">
    <property type="entry name" value="Lipid/polyisoprenoid-bd_YceI"/>
</dbReference>
<dbReference type="Gene3D" id="2.40.128.110">
    <property type="entry name" value="Lipid/polyisoprenoid-binding, YceI-like"/>
    <property type="match status" value="1"/>
</dbReference>
<keyword evidence="4" id="KW-1185">Reference proteome</keyword>